<feature type="region of interest" description="Disordered" evidence="1">
    <location>
        <begin position="115"/>
        <end position="182"/>
    </location>
</feature>
<evidence type="ECO:0000313" key="2">
    <source>
        <dbReference type="EMBL" id="TKR82567.1"/>
    </source>
</evidence>
<protein>
    <submittedName>
        <fullName evidence="2">Uncharacterized protein</fullName>
    </submittedName>
</protein>
<feature type="compositionally biased region" description="Polar residues" evidence="1">
    <location>
        <begin position="270"/>
        <end position="292"/>
    </location>
</feature>
<sequence>MPPDPHNAPTPHALHGNLGMPPQPNPGMQMNPMVPKTRWVNSTQAKWLHKDLPAWCPHPSPTRCSSLQTRCTQDSQAVRPTQECLIQVWESQEACQDPQECQGLIRITVECGLSSQGSHGNDGKTGRNASRHARWTDGRHARPHQQPVRAAMGAAAGVTRKRAAGNTKANSKRRKDSKSQVQANVPELQMPQQFWPNANQASFAPGPQANFMGQGSGGGPAENSHQDSKQMLHEHLMAKQRQPGLAGNQPHPQNAFGPGGPGGAPAHYQMMQQPDHQGGFTQNSGQTGQRYL</sequence>
<feature type="region of interest" description="Disordered" evidence="1">
    <location>
        <begin position="243"/>
        <end position="292"/>
    </location>
</feature>
<organism evidence="2 3">
    <name type="scientific">Steinernema carpocapsae</name>
    <name type="common">Entomopathogenic nematode</name>
    <dbReference type="NCBI Taxonomy" id="34508"/>
    <lineage>
        <taxon>Eukaryota</taxon>
        <taxon>Metazoa</taxon>
        <taxon>Ecdysozoa</taxon>
        <taxon>Nematoda</taxon>
        <taxon>Chromadorea</taxon>
        <taxon>Rhabditida</taxon>
        <taxon>Tylenchina</taxon>
        <taxon>Panagrolaimomorpha</taxon>
        <taxon>Strongyloidoidea</taxon>
        <taxon>Steinernematidae</taxon>
        <taxon>Steinernema</taxon>
    </lineage>
</organism>
<reference evidence="2 3" key="1">
    <citation type="journal article" date="2015" name="Genome Biol.">
        <title>Comparative genomics of Steinernema reveals deeply conserved gene regulatory networks.</title>
        <authorList>
            <person name="Dillman A.R."/>
            <person name="Macchietto M."/>
            <person name="Porter C.F."/>
            <person name="Rogers A."/>
            <person name="Williams B."/>
            <person name="Antoshechkin I."/>
            <person name="Lee M.M."/>
            <person name="Goodwin Z."/>
            <person name="Lu X."/>
            <person name="Lewis E.E."/>
            <person name="Goodrich-Blair H."/>
            <person name="Stock S.P."/>
            <person name="Adams B.J."/>
            <person name="Sternberg P.W."/>
            <person name="Mortazavi A."/>
        </authorList>
    </citation>
    <scope>NUCLEOTIDE SEQUENCE [LARGE SCALE GENOMIC DNA]</scope>
    <source>
        <strain evidence="2 3">ALL</strain>
    </source>
</reference>
<evidence type="ECO:0000256" key="1">
    <source>
        <dbReference type="SAM" id="MobiDB-lite"/>
    </source>
</evidence>
<dbReference type="Proteomes" id="UP000298663">
    <property type="component" value="Unassembled WGS sequence"/>
</dbReference>
<gene>
    <name evidence="2" type="ORF">L596_016271</name>
</gene>
<feature type="region of interest" description="Disordered" evidence="1">
    <location>
        <begin position="197"/>
        <end position="229"/>
    </location>
</feature>
<proteinExistence type="predicted"/>
<dbReference type="EMBL" id="AZBU02000004">
    <property type="protein sequence ID" value="TKR82567.1"/>
    <property type="molecule type" value="Genomic_DNA"/>
</dbReference>
<comment type="caution">
    <text evidence="2">The sequence shown here is derived from an EMBL/GenBank/DDBJ whole genome shotgun (WGS) entry which is preliminary data.</text>
</comment>
<name>A0A4U5NHH3_STECR</name>
<keyword evidence="3" id="KW-1185">Reference proteome</keyword>
<evidence type="ECO:0000313" key="3">
    <source>
        <dbReference type="Proteomes" id="UP000298663"/>
    </source>
</evidence>
<reference evidence="2 3" key="2">
    <citation type="journal article" date="2019" name="G3 (Bethesda)">
        <title>Hybrid Assembly of the Genome of the Entomopathogenic Nematode Steinernema carpocapsae Identifies the X-Chromosome.</title>
        <authorList>
            <person name="Serra L."/>
            <person name="Macchietto M."/>
            <person name="Macias-Munoz A."/>
            <person name="McGill C.J."/>
            <person name="Rodriguez I.M."/>
            <person name="Rodriguez B."/>
            <person name="Murad R."/>
            <person name="Mortazavi A."/>
        </authorList>
    </citation>
    <scope>NUCLEOTIDE SEQUENCE [LARGE SCALE GENOMIC DNA]</scope>
    <source>
        <strain evidence="2 3">ALL</strain>
    </source>
</reference>
<dbReference type="AlphaFoldDB" id="A0A4U5NHH3"/>
<feature type="region of interest" description="Disordered" evidence="1">
    <location>
        <begin position="1"/>
        <end position="29"/>
    </location>
</feature>
<accession>A0A4U5NHH3</accession>